<evidence type="ECO:0000313" key="2">
    <source>
        <dbReference type="EMBL" id="KRY12883.1"/>
    </source>
</evidence>
<feature type="compositionally biased region" description="Low complexity" evidence="1">
    <location>
        <begin position="19"/>
        <end position="29"/>
    </location>
</feature>
<organism evidence="2 3">
    <name type="scientific">Trichinella patagoniensis</name>
    <dbReference type="NCBI Taxonomy" id="990121"/>
    <lineage>
        <taxon>Eukaryota</taxon>
        <taxon>Metazoa</taxon>
        <taxon>Ecdysozoa</taxon>
        <taxon>Nematoda</taxon>
        <taxon>Enoplea</taxon>
        <taxon>Dorylaimia</taxon>
        <taxon>Trichinellida</taxon>
        <taxon>Trichinellidae</taxon>
        <taxon>Trichinella</taxon>
    </lineage>
</organism>
<sequence>MSSLATCPPDDGGKVQTHGSSPASAGSGISNITVRRGLLQYDKYLACKSVNVPEPNKQDRNVFAEIGNSPFPLERTTLNFKGQLYFEHQLFRTERHESRRRDPTRADGAQQSRTEEEQYPHTVDQIVTSAYGGPVGVRETPCADVDGWQWLFTPL</sequence>
<feature type="region of interest" description="Disordered" evidence="1">
    <location>
        <begin position="1"/>
        <end position="29"/>
    </location>
</feature>
<evidence type="ECO:0000256" key="1">
    <source>
        <dbReference type="SAM" id="MobiDB-lite"/>
    </source>
</evidence>
<reference evidence="2 3" key="1">
    <citation type="submission" date="2015-01" db="EMBL/GenBank/DDBJ databases">
        <title>Evolution of Trichinella species and genotypes.</title>
        <authorList>
            <person name="Korhonen P.K."/>
            <person name="Edoardo P."/>
            <person name="Giuseppe L.R."/>
            <person name="Gasser R.B."/>
        </authorList>
    </citation>
    <scope>NUCLEOTIDE SEQUENCE [LARGE SCALE GENOMIC DNA]</scope>
    <source>
        <strain evidence="2">ISS2496</strain>
    </source>
</reference>
<dbReference type="AlphaFoldDB" id="A0A0V0ZKR5"/>
<comment type="caution">
    <text evidence="2">The sequence shown here is derived from an EMBL/GenBank/DDBJ whole genome shotgun (WGS) entry which is preliminary data.</text>
</comment>
<gene>
    <name evidence="2" type="ORF">T12_12786</name>
</gene>
<dbReference type="EMBL" id="JYDQ01000154">
    <property type="protein sequence ID" value="KRY12883.1"/>
    <property type="molecule type" value="Genomic_DNA"/>
</dbReference>
<accession>A0A0V0ZKR5</accession>
<proteinExistence type="predicted"/>
<feature type="compositionally biased region" description="Basic and acidic residues" evidence="1">
    <location>
        <begin position="92"/>
        <end position="105"/>
    </location>
</feature>
<dbReference type="Proteomes" id="UP000054783">
    <property type="component" value="Unassembled WGS sequence"/>
</dbReference>
<evidence type="ECO:0000313" key="3">
    <source>
        <dbReference type="Proteomes" id="UP000054783"/>
    </source>
</evidence>
<keyword evidence="3" id="KW-1185">Reference proteome</keyword>
<feature type="region of interest" description="Disordered" evidence="1">
    <location>
        <begin position="92"/>
        <end position="120"/>
    </location>
</feature>
<protein>
    <submittedName>
        <fullName evidence="2">Uncharacterized protein</fullName>
    </submittedName>
</protein>
<name>A0A0V0ZKR5_9BILA</name>